<evidence type="ECO:0000313" key="2">
    <source>
        <dbReference type="Proteomes" id="UP000515121"/>
    </source>
</evidence>
<evidence type="ECO:0000313" key="3">
    <source>
        <dbReference type="RefSeq" id="XP_022752993.1"/>
    </source>
</evidence>
<dbReference type="RefSeq" id="XP_022752993.1">
    <property type="nucleotide sequence ID" value="XM_022897258.1"/>
</dbReference>
<name>A0A6P5ZJC1_DURZI</name>
<dbReference type="Proteomes" id="UP000515121">
    <property type="component" value="Unplaced"/>
</dbReference>
<evidence type="ECO:0000256" key="1">
    <source>
        <dbReference type="SAM" id="Phobius"/>
    </source>
</evidence>
<dbReference type="GeneID" id="111301517"/>
<proteinExistence type="predicted"/>
<accession>A0A6P5ZJC1</accession>
<keyword evidence="1" id="KW-1133">Transmembrane helix</keyword>
<dbReference type="AlphaFoldDB" id="A0A6P5ZJC1"/>
<dbReference type="KEGG" id="dzi:111301517"/>
<keyword evidence="1" id="KW-0472">Membrane</keyword>
<organism evidence="2 3">
    <name type="scientific">Durio zibethinus</name>
    <name type="common">Durian</name>
    <dbReference type="NCBI Taxonomy" id="66656"/>
    <lineage>
        <taxon>Eukaryota</taxon>
        <taxon>Viridiplantae</taxon>
        <taxon>Streptophyta</taxon>
        <taxon>Embryophyta</taxon>
        <taxon>Tracheophyta</taxon>
        <taxon>Spermatophyta</taxon>
        <taxon>Magnoliopsida</taxon>
        <taxon>eudicotyledons</taxon>
        <taxon>Gunneridae</taxon>
        <taxon>Pentapetalae</taxon>
        <taxon>rosids</taxon>
        <taxon>malvids</taxon>
        <taxon>Malvales</taxon>
        <taxon>Malvaceae</taxon>
        <taxon>Helicteroideae</taxon>
        <taxon>Durio</taxon>
    </lineage>
</organism>
<protein>
    <submittedName>
        <fullName evidence="3">Uncharacterized protein LOC111301517</fullName>
    </submittedName>
</protein>
<reference evidence="3" key="1">
    <citation type="submission" date="2025-08" db="UniProtKB">
        <authorList>
            <consortium name="RefSeq"/>
        </authorList>
    </citation>
    <scope>IDENTIFICATION</scope>
    <source>
        <tissue evidence="3">Fruit stalk</tissue>
    </source>
</reference>
<sequence>MRLRHLMCLSLINMLMLMWIMLLWCLRKTYVKLLWIRRKGRRLVQGLLVGLRINQLNQQNQVLKCHRESFFTSTLRIKPLLLLLSKGMRSQAYLFQLIIQIQDSRSTLMFLQLLLLVSCQRLLF</sequence>
<gene>
    <name evidence="3" type="primary">LOC111301517</name>
</gene>
<keyword evidence="1" id="KW-0812">Transmembrane</keyword>
<keyword evidence="2" id="KW-1185">Reference proteome</keyword>
<feature type="transmembrane region" description="Helical" evidence="1">
    <location>
        <begin position="6"/>
        <end position="26"/>
    </location>
</feature>